<protein>
    <submittedName>
        <fullName evidence="1">Restriction endonuclease</fullName>
    </submittedName>
</protein>
<dbReference type="RefSeq" id="WP_163951358.1">
    <property type="nucleotide sequence ID" value="NZ_JAAFZH010000007.1"/>
</dbReference>
<evidence type="ECO:0000313" key="2">
    <source>
        <dbReference type="Proteomes" id="UP000474175"/>
    </source>
</evidence>
<keyword evidence="1" id="KW-0378">Hydrolase</keyword>
<dbReference type="InterPro" id="IPR019292">
    <property type="entry name" value="McrC"/>
</dbReference>
<dbReference type="PANTHER" id="PTHR38733:SF1">
    <property type="entry name" value="TYPE IV METHYL-DIRECTED RESTRICTION ENZYME ECOKMCRBC"/>
    <property type="match status" value="1"/>
</dbReference>
<accession>A0A6L9LB20</accession>
<gene>
    <name evidence="1" type="ORF">GK108_17575</name>
</gene>
<name>A0A6L9LB20_9BACT</name>
<dbReference type="EMBL" id="JAAFZH010000007">
    <property type="protein sequence ID" value="NDU96697.1"/>
    <property type="molecule type" value="Genomic_DNA"/>
</dbReference>
<keyword evidence="2" id="KW-1185">Reference proteome</keyword>
<dbReference type="GO" id="GO:0004519">
    <property type="term" value="F:endonuclease activity"/>
    <property type="evidence" value="ECO:0007669"/>
    <property type="project" value="UniProtKB-KW"/>
</dbReference>
<evidence type="ECO:0000313" key="1">
    <source>
        <dbReference type="EMBL" id="NDU96697.1"/>
    </source>
</evidence>
<comment type="caution">
    <text evidence="1">The sequence shown here is derived from an EMBL/GenBank/DDBJ whole genome shotgun (WGS) entry which is preliminary data.</text>
</comment>
<proteinExistence type="predicted"/>
<dbReference type="Proteomes" id="UP000474175">
    <property type="component" value="Unassembled WGS sequence"/>
</dbReference>
<keyword evidence="1" id="KW-0540">Nuclease</keyword>
<dbReference type="Pfam" id="PF10117">
    <property type="entry name" value="McrBC"/>
    <property type="match status" value="1"/>
</dbReference>
<reference evidence="1 2" key="1">
    <citation type="submission" date="2020-02" db="EMBL/GenBank/DDBJ databases">
        <title>Draft genome sequence of two Spirosoma agri KCTC 52727 and Spirosoma terrae KCTC 52035.</title>
        <authorList>
            <person name="Rojas J."/>
            <person name="Ambika Manirajan B."/>
            <person name="Suarez C."/>
            <person name="Ratering S."/>
            <person name="Schnell S."/>
        </authorList>
    </citation>
    <scope>NUCLEOTIDE SEQUENCE [LARGE SCALE GENOMIC DNA]</scope>
    <source>
        <strain evidence="1 2">KCTC 52035</strain>
    </source>
</reference>
<sequence length="426" mass="48959">MPSFISVAENDLIGKVQEVSVKIGFRAAVVVPEATFNALRQLAYDADGVEGLLTFFVQKGVEYIRVNRYVGLLTLPDGTQLEILPKIGGISSRSALLTMLRYLQNGPFRTLSSAYTNATTLPLWDVFVTAFLDAVEQVIRQGIQKSYTDVDRNERFWKGKFQATRQQRDNAQHAERLAVTYDKLTANVPPNRIIKTTLQFLRQQRYHPSLQQRIRQLDWALDDIQVSESISDDLRAVKRASRLFARYEHVLRWAEALLGRRAYGVKPGQVAELSLLFPMERVFEDYVAYGIRRYWPDADAVTVQESTEHLINEHIGTPKFKLRPDILIRHDNRTFVLDTKWKELNGMERSGNYGIDQRDLYQLYAYGKKYKASDLFLIYPASQGFNQPLPVFDYDAETRLHVVPFDSANPLVKEVEKLAAYAFSYQ</sequence>
<dbReference type="PANTHER" id="PTHR38733">
    <property type="entry name" value="PROTEIN MCRC"/>
    <property type="match status" value="1"/>
</dbReference>
<dbReference type="AlphaFoldDB" id="A0A6L9LB20"/>
<organism evidence="1 2">
    <name type="scientific">Spirosoma terrae</name>
    <dbReference type="NCBI Taxonomy" id="1968276"/>
    <lineage>
        <taxon>Bacteria</taxon>
        <taxon>Pseudomonadati</taxon>
        <taxon>Bacteroidota</taxon>
        <taxon>Cytophagia</taxon>
        <taxon>Cytophagales</taxon>
        <taxon>Cytophagaceae</taxon>
        <taxon>Spirosoma</taxon>
    </lineage>
</organism>
<keyword evidence="1" id="KW-0255">Endonuclease</keyword>